<evidence type="ECO:0000313" key="3">
    <source>
        <dbReference type="EMBL" id="KAK3354025.1"/>
    </source>
</evidence>
<keyword evidence="2" id="KW-0472">Membrane</keyword>
<gene>
    <name evidence="3" type="ORF">B0T25DRAFT_224365</name>
</gene>
<dbReference type="PANTHER" id="PTHR39608">
    <property type="entry name" value="INTEGRAL MEMBRANE PROTEIN (AFU_ORTHOLOGUE AFUA_5G08640)"/>
    <property type="match status" value="1"/>
</dbReference>
<evidence type="ECO:0008006" key="5">
    <source>
        <dbReference type="Google" id="ProtNLM"/>
    </source>
</evidence>
<dbReference type="PANTHER" id="PTHR39608:SF1">
    <property type="entry name" value="INTEGRAL MEMBRANE PROTEIN (AFU_ORTHOLOGUE AFUA_5G08640)"/>
    <property type="match status" value="1"/>
</dbReference>
<feature type="transmembrane region" description="Helical" evidence="2">
    <location>
        <begin position="20"/>
        <end position="42"/>
    </location>
</feature>
<evidence type="ECO:0000256" key="1">
    <source>
        <dbReference type="SAM" id="MobiDB-lite"/>
    </source>
</evidence>
<dbReference type="EMBL" id="JAUIQD010000004">
    <property type="protein sequence ID" value="KAK3354025.1"/>
    <property type="molecule type" value="Genomic_DNA"/>
</dbReference>
<sequence>MESKPKKTKGTASRVLSVFLRLAALTCGAIVLGLLARAFYLIDNAGVIEPNGRLVFTAVVASLTIIGSIAFMPPMAYAFWFFPVDFLFFAAWLTAYCLLQTLTGTNSCEADWFNNYWGYYWGRWYWVGPVGVDVQWTGCSAWRTVLAFSFVAFIVYLLSGILGLYWALEYGRLKNRGRSTLRSGRGPKTEKRGSNGVIDNSVATPAGHTASTTATTAGPGATTAPPAATAVPASDAAAHV</sequence>
<evidence type="ECO:0000256" key="2">
    <source>
        <dbReference type="SAM" id="Phobius"/>
    </source>
</evidence>
<proteinExistence type="predicted"/>
<keyword evidence="2" id="KW-1133">Transmembrane helix</keyword>
<feature type="transmembrane region" description="Helical" evidence="2">
    <location>
        <begin position="54"/>
        <end position="72"/>
    </location>
</feature>
<reference evidence="3" key="2">
    <citation type="submission" date="2023-06" db="EMBL/GenBank/DDBJ databases">
        <authorList>
            <consortium name="Lawrence Berkeley National Laboratory"/>
            <person name="Haridas S."/>
            <person name="Hensen N."/>
            <person name="Bonometti L."/>
            <person name="Westerberg I."/>
            <person name="Brannstrom I.O."/>
            <person name="Guillou S."/>
            <person name="Cros-Aarteil S."/>
            <person name="Calhoun S."/>
            <person name="Kuo A."/>
            <person name="Mondo S."/>
            <person name="Pangilinan J."/>
            <person name="Riley R."/>
            <person name="Labutti K."/>
            <person name="Andreopoulos B."/>
            <person name="Lipzen A."/>
            <person name="Chen C."/>
            <person name="Yanf M."/>
            <person name="Daum C."/>
            <person name="Ng V."/>
            <person name="Clum A."/>
            <person name="Steindorff A."/>
            <person name="Ohm R."/>
            <person name="Martin F."/>
            <person name="Silar P."/>
            <person name="Natvig D."/>
            <person name="Lalanne C."/>
            <person name="Gautier V."/>
            <person name="Ament-Velasquez S.L."/>
            <person name="Kruys A."/>
            <person name="Hutchinson M.I."/>
            <person name="Powell A.J."/>
            <person name="Barry K."/>
            <person name="Miller A.N."/>
            <person name="Grigoriev I.V."/>
            <person name="Debuchy R."/>
            <person name="Gladieux P."/>
            <person name="Thoren M.H."/>
            <person name="Johannesson H."/>
        </authorList>
    </citation>
    <scope>NUCLEOTIDE SEQUENCE</scope>
    <source>
        <strain evidence="3">CBS 955.72</strain>
    </source>
</reference>
<keyword evidence="4" id="KW-1185">Reference proteome</keyword>
<comment type="caution">
    <text evidence="3">The sequence shown here is derived from an EMBL/GenBank/DDBJ whole genome shotgun (WGS) entry which is preliminary data.</text>
</comment>
<keyword evidence="2" id="KW-0812">Transmembrane</keyword>
<feature type="compositionally biased region" description="Low complexity" evidence="1">
    <location>
        <begin position="203"/>
        <end position="240"/>
    </location>
</feature>
<feature type="transmembrane region" description="Helical" evidence="2">
    <location>
        <begin position="79"/>
        <end position="102"/>
    </location>
</feature>
<organism evidence="3 4">
    <name type="scientific">Lasiosphaeria hispida</name>
    <dbReference type="NCBI Taxonomy" id="260671"/>
    <lineage>
        <taxon>Eukaryota</taxon>
        <taxon>Fungi</taxon>
        <taxon>Dikarya</taxon>
        <taxon>Ascomycota</taxon>
        <taxon>Pezizomycotina</taxon>
        <taxon>Sordariomycetes</taxon>
        <taxon>Sordariomycetidae</taxon>
        <taxon>Sordariales</taxon>
        <taxon>Lasiosphaeriaceae</taxon>
        <taxon>Lasiosphaeria</taxon>
    </lineage>
</organism>
<evidence type="ECO:0000313" key="4">
    <source>
        <dbReference type="Proteomes" id="UP001275084"/>
    </source>
</evidence>
<dbReference type="Proteomes" id="UP001275084">
    <property type="component" value="Unassembled WGS sequence"/>
</dbReference>
<name>A0AAJ0MF00_9PEZI</name>
<accession>A0AAJ0MF00</accession>
<reference evidence="3" key="1">
    <citation type="journal article" date="2023" name="Mol. Phylogenet. Evol.">
        <title>Genome-scale phylogeny and comparative genomics of the fungal order Sordariales.</title>
        <authorList>
            <person name="Hensen N."/>
            <person name="Bonometti L."/>
            <person name="Westerberg I."/>
            <person name="Brannstrom I.O."/>
            <person name="Guillou S."/>
            <person name="Cros-Aarteil S."/>
            <person name="Calhoun S."/>
            <person name="Haridas S."/>
            <person name="Kuo A."/>
            <person name="Mondo S."/>
            <person name="Pangilinan J."/>
            <person name="Riley R."/>
            <person name="LaButti K."/>
            <person name="Andreopoulos B."/>
            <person name="Lipzen A."/>
            <person name="Chen C."/>
            <person name="Yan M."/>
            <person name="Daum C."/>
            <person name="Ng V."/>
            <person name="Clum A."/>
            <person name="Steindorff A."/>
            <person name="Ohm R.A."/>
            <person name="Martin F."/>
            <person name="Silar P."/>
            <person name="Natvig D.O."/>
            <person name="Lalanne C."/>
            <person name="Gautier V."/>
            <person name="Ament-Velasquez S.L."/>
            <person name="Kruys A."/>
            <person name="Hutchinson M.I."/>
            <person name="Powell A.J."/>
            <person name="Barry K."/>
            <person name="Miller A.N."/>
            <person name="Grigoriev I.V."/>
            <person name="Debuchy R."/>
            <person name="Gladieux P."/>
            <person name="Hiltunen Thoren M."/>
            <person name="Johannesson H."/>
        </authorList>
    </citation>
    <scope>NUCLEOTIDE SEQUENCE</scope>
    <source>
        <strain evidence="3">CBS 955.72</strain>
    </source>
</reference>
<feature type="transmembrane region" description="Helical" evidence="2">
    <location>
        <begin position="145"/>
        <end position="168"/>
    </location>
</feature>
<feature type="region of interest" description="Disordered" evidence="1">
    <location>
        <begin position="181"/>
        <end position="240"/>
    </location>
</feature>
<protein>
    <recommendedName>
        <fullName evidence="5">MARVEL domain-containing protein</fullName>
    </recommendedName>
</protein>
<dbReference type="AlphaFoldDB" id="A0AAJ0MF00"/>